<name>A0A267GB62_9PLAT</name>
<comment type="similarity">
    <text evidence="1 5">Belongs to the EXO70 family.</text>
</comment>
<dbReference type="Pfam" id="PF03081">
    <property type="entry name" value="Exo70_C"/>
    <property type="match status" value="1"/>
</dbReference>
<sequence length="745" mass="83016">MDQFRQDSLQMLSDRLQQLSDISSRFDALTKETEGKLHNVIETANVLQQKMSPINEQMESLRAKRKGYDSCRLFLKQTSSYQDTTEKYIQELKQSKISNVEDYVASLVKAKESLDFFATYLPQEKNAENLQYIITEGSKGLRDKFKELLTSITYSERLQPDKCLSLAGVGAVNLKEFLPKFSEKQLQELRIITDWLDSQGKTAEYSQVYVEVRSLSLCSSLKKFRDSLTGTVSTTFGTSPLLARRGGPRDTPSKVATLQRKMKSRPTALTQQPALFDSVDQSDLDADDVNAMLTAFLRMAMLESLTLPLFGFKFDRPQQLVDQIVAKAKENMFEDVHSFEASVRREFKQDPESLLRLVAVLDRLRHLRPDLSAASCPPAFKAGLEDLAKDMQTQARSSLEDFRDEIVKDGGGAGGGSGSGGGGGSAGPGGGIVGGGSGGASDLGVLAEVAGGRSLPPDGTVHELTLKVLKFLQQLHDFGDTAHEILAREVILGRQQQQHGGRQQQQQQQQKEKDKVLGAYLSQTLANLLRTLDSRAEHYSDPALRAIFLLNNYRYVQNRLERDKMTATVQAYNYEAIKFFEEHQNKNRQSYLNRGLQKCAAALELGGEVASVAAAAAASAAQPTVGNSSSGHSDGHSRRFGVGANSKHASVVVKLSEKDKALIKEKFKSFNEEFQAVHKTQVNYSVPDPELRQDLIRENKAFLLDRYAMFRDKYANVPFTSKKDKYIKFTKDDVERMLDEFFRGV</sequence>
<keyword evidence="9" id="KW-1185">Reference proteome</keyword>
<evidence type="ECO:0000256" key="1">
    <source>
        <dbReference type="ARBA" id="ARBA00006756"/>
    </source>
</evidence>
<keyword evidence="3 5" id="KW-0268">Exocytosis</keyword>
<keyword evidence="2 5" id="KW-0813">Transport</keyword>
<dbReference type="InterPro" id="IPR016159">
    <property type="entry name" value="Cullin_repeat-like_dom_sf"/>
</dbReference>
<dbReference type="STRING" id="282301.A0A267GB62"/>
<dbReference type="InterPro" id="IPR046364">
    <property type="entry name" value="Exo70_C"/>
</dbReference>
<gene>
    <name evidence="8" type="ORF">BOX15_Mlig001908g3</name>
</gene>
<dbReference type="AlphaFoldDB" id="A0A267GB62"/>
<accession>A0A267GB62</accession>
<reference evidence="8 9" key="1">
    <citation type="submission" date="2017-06" db="EMBL/GenBank/DDBJ databases">
        <title>A platform for efficient transgenesis in Macrostomum lignano, a flatworm model organism for stem cell research.</title>
        <authorList>
            <person name="Berezikov E."/>
        </authorList>
    </citation>
    <scope>NUCLEOTIDE SEQUENCE [LARGE SCALE GENOMIC DNA]</scope>
    <source>
        <strain evidence="8">DV1</strain>
        <tissue evidence="8">Whole organism</tissue>
    </source>
</reference>
<dbReference type="EMBL" id="NIVC01000463">
    <property type="protein sequence ID" value="PAA82549.1"/>
    <property type="molecule type" value="Genomic_DNA"/>
</dbReference>
<protein>
    <recommendedName>
        <fullName evidence="4 5">Exocyst complex component 7</fullName>
    </recommendedName>
    <alternativeName>
        <fullName evidence="5">Exocyst complex component Exo70</fullName>
    </alternativeName>
</protein>
<evidence type="ECO:0000256" key="6">
    <source>
        <dbReference type="SAM" id="MobiDB-lite"/>
    </source>
</evidence>
<comment type="caution">
    <text evidence="8">The sequence shown here is derived from an EMBL/GenBank/DDBJ whole genome shotgun (WGS) entry which is preliminary data.</text>
</comment>
<feature type="region of interest" description="Disordered" evidence="6">
    <location>
        <begin position="406"/>
        <end position="435"/>
    </location>
</feature>
<dbReference type="PANTHER" id="PTHR12542">
    <property type="entry name" value="EXOCYST COMPLEX PROTEIN EXO70"/>
    <property type="match status" value="1"/>
</dbReference>
<evidence type="ECO:0000259" key="7">
    <source>
        <dbReference type="Pfam" id="PF03081"/>
    </source>
</evidence>
<dbReference type="Gene3D" id="1.20.1280.170">
    <property type="entry name" value="Exocyst complex component Exo70"/>
    <property type="match status" value="1"/>
</dbReference>
<evidence type="ECO:0000313" key="8">
    <source>
        <dbReference type="EMBL" id="PAA82549.1"/>
    </source>
</evidence>
<keyword evidence="5" id="KW-0653">Protein transport</keyword>
<dbReference type="GO" id="GO:0000145">
    <property type="term" value="C:exocyst"/>
    <property type="evidence" value="ECO:0007669"/>
    <property type="project" value="InterPro"/>
</dbReference>
<evidence type="ECO:0000256" key="3">
    <source>
        <dbReference type="ARBA" id="ARBA00022483"/>
    </source>
</evidence>
<dbReference type="Proteomes" id="UP000215902">
    <property type="component" value="Unassembled WGS sequence"/>
</dbReference>
<dbReference type="OrthoDB" id="1922221at2759"/>
<dbReference type="InterPro" id="IPR004140">
    <property type="entry name" value="Exo70"/>
</dbReference>
<feature type="domain" description="Exocyst complex subunit Exo70 C-terminal" evidence="7">
    <location>
        <begin position="305"/>
        <end position="740"/>
    </location>
</feature>
<comment type="function">
    <text evidence="5">Component of the exocyst complex involved in the docking of exocytic vesicles with fusion sites on the plasma membrane.</text>
</comment>
<evidence type="ECO:0000256" key="2">
    <source>
        <dbReference type="ARBA" id="ARBA00022448"/>
    </source>
</evidence>
<feature type="compositionally biased region" description="Gly residues" evidence="6">
    <location>
        <begin position="409"/>
        <end position="435"/>
    </location>
</feature>
<organism evidence="8 9">
    <name type="scientific">Macrostomum lignano</name>
    <dbReference type="NCBI Taxonomy" id="282301"/>
    <lineage>
        <taxon>Eukaryota</taxon>
        <taxon>Metazoa</taxon>
        <taxon>Spiralia</taxon>
        <taxon>Lophotrochozoa</taxon>
        <taxon>Platyhelminthes</taxon>
        <taxon>Rhabditophora</taxon>
        <taxon>Macrostomorpha</taxon>
        <taxon>Macrostomida</taxon>
        <taxon>Macrostomidae</taxon>
        <taxon>Macrostomum</taxon>
    </lineage>
</organism>
<dbReference type="GO" id="GO:0005546">
    <property type="term" value="F:phosphatidylinositol-4,5-bisphosphate binding"/>
    <property type="evidence" value="ECO:0007669"/>
    <property type="project" value="InterPro"/>
</dbReference>
<evidence type="ECO:0000313" key="9">
    <source>
        <dbReference type="Proteomes" id="UP000215902"/>
    </source>
</evidence>
<dbReference type="SUPFAM" id="SSF74788">
    <property type="entry name" value="Cullin repeat-like"/>
    <property type="match status" value="1"/>
</dbReference>
<proteinExistence type="inferred from homology"/>
<evidence type="ECO:0000256" key="5">
    <source>
        <dbReference type="RuleBase" id="RU365026"/>
    </source>
</evidence>
<evidence type="ECO:0000256" key="4">
    <source>
        <dbReference type="ARBA" id="ARBA00026169"/>
    </source>
</evidence>
<dbReference type="GO" id="GO:0015031">
    <property type="term" value="P:protein transport"/>
    <property type="evidence" value="ECO:0007669"/>
    <property type="project" value="UniProtKB-KW"/>
</dbReference>
<dbReference type="PANTHER" id="PTHR12542:SF41">
    <property type="entry name" value="EXOCYST COMPLEX COMPONENT 7"/>
    <property type="match status" value="1"/>
</dbReference>
<dbReference type="GO" id="GO:0006887">
    <property type="term" value="P:exocytosis"/>
    <property type="evidence" value="ECO:0007669"/>
    <property type="project" value="UniProtKB-KW"/>
</dbReference>